<proteinExistence type="predicted"/>
<sequence>MTGQAAKPNPLATIIHHDYIEALNRLLKITQHSHPFLNNSTQMCLTKESKYG</sequence>
<evidence type="ECO:0000313" key="1">
    <source>
        <dbReference type="EMBL" id="MCS5709767.1"/>
    </source>
</evidence>
<dbReference type="EMBL" id="LKHV02000002">
    <property type="protein sequence ID" value="MCS5709767.1"/>
    <property type="molecule type" value="Genomic_DNA"/>
</dbReference>
<dbReference type="Proteomes" id="UP000051494">
    <property type="component" value="Unassembled WGS sequence"/>
</dbReference>
<reference evidence="1" key="1">
    <citation type="journal article" date="2016" name="Genome Announc.">
        <title>Draft Genome Sequences of Two Novel Amoeba-Resistant Intranuclear Bacteria, 'Candidatus Berkiella cookevillensis' and 'Candidatus Berkiella aquae'.</title>
        <authorList>
            <person name="Mehari Y.T."/>
            <person name="Arivett B.A."/>
            <person name="Farone A.L."/>
            <person name="Gunderson J.H."/>
            <person name="Farone M.B."/>
        </authorList>
    </citation>
    <scope>NUCLEOTIDE SEQUENCE</scope>
    <source>
        <strain evidence="1">CC99</strain>
    </source>
</reference>
<evidence type="ECO:0000313" key="2">
    <source>
        <dbReference type="Proteomes" id="UP000051494"/>
    </source>
</evidence>
<comment type="caution">
    <text evidence="1">The sequence shown here is derived from an EMBL/GenBank/DDBJ whole genome shotgun (WGS) entry which is preliminary data.</text>
</comment>
<keyword evidence="2" id="KW-1185">Reference proteome</keyword>
<dbReference type="AlphaFoldDB" id="A0AAE3HSH8"/>
<protein>
    <submittedName>
        <fullName evidence="1">Uncharacterized protein</fullName>
    </submittedName>
</protein>
<reference evidence="1" key="2">
    <citation type="submission" date="2021-06" db="EMBL/GenBank/DDBJ databases">
        <title>Genomic Description and Analysis of Intracellular Bacteria, Candidatus Berkiella cookevillensis and Candidatus Berkiella aquae.</title>
        <authorList>
            <person name="Kidane D.T."/>
            <person name="Mehari Y.T."/>
            <person name="Rice F.C."/>
            <person name="Arivett B.A."/>
            <person name="Farone A.L."/>
            <person name="Berk S.G."/>
            <person name="Farone M.B."/>
        </authorList>
    </citation>
    <scope>NUCLEOTIDE SEQUENCE</scope>
    <source>
        <strain evidence="1">CC99</strain>
    </source>
</reference>
<gene>
    <name evidence="1" type="ORF">CC99x_012745</name>
</gene>
<dbReference type="RefSeq" id="WP_158003237.1">
    <property type="nucleotide sequence ID" value="NZ_LKHV02000002.1"/>
</dbReference>
<accession>A0AAE3HSH8</accession>
<organism evidence="1 2">
    <name type="scientific">Candidatus Berkiella cookevillensis</name>
    <dbReference type="NCBI Taxonomy" id="437022"/>
    <lineage>
        <taxon>Bacteria</taxon>
        <taxon>Pseudomonadati</taxon>
        <taxon>Pseudomonadota</taxon>
        <taxon>Gammaproteobacteria</taxon>
        <taxon>Candidatus Berkiellales</taxon>
        <taxon>Candidatus Berkiellaceae</taxon>
        <taxon>Candidatus Berkiella</taxon>
    </lineage>
</organism>
<name>A0AAE3HSH8_9GAMM</name>